<reference evidence="6 7" key="1">
    <citation type="submission" date="2019-09" db="EMBL/GenBank/DDBJ databases">
        <authorList>
            <person name="Ou C."/>
        </authorList>
    </citation>
    <scope>NUCLEOTIDE SEQUENCE [LARGE SCALE GENOMIC DNA]</scope>
    <source>
        <strain evidence="6">S2</strain>
        <tissue evidence="6">Leaf</tissue>
    </source>
</reference>
<proteinExistence type="inferred from homology"/>
<dbReference type="InterPro" id="IPR014031">
    <property type="entry name" value="Ketoacyl_synth_C"/>
</dbReference>
<dbReference type="PROSITE" id="PS52004">
    <property type="entry name" value="KS3_2"/>
    <property type="match status" value="1"/>
</dbReference>
<accession>A0A5N5FIN1</accession>
<evidence type="ECO:0000256" key="1">
    <source>
        <dbReference type="ARBA" id="ARBA00008467"/>
    </source>
</evidence>
<dbReference type="GO" id="GO:0006633">
    <property type="term" value="P:fatty acid biosynthetic process"/>
    <property type="evidence" value="ECO:0007669"/>
    <property type="project" value="InterPro"/>
</dbReference>
<gene>
    <name evidence="6" type="ORF">D8674_004000</name>
</gene>
<dbReference type="InterPro" id="IPR020841">
    <property type="entry name" value="PKS_Beta-ketoAc_synthase_dom"/>
</dbReference>
<dbReference type="PANTHER" id="PTHR11712">
    <property type="entry name" value="POLYKETIDE SYNTHASE-RELATED"/>
    <property type="match status" value="1"/>
</dbReference>
<dbReference type="InterPro" id="IPR000794">
    <property type="entry name" value="Beta-ketoacyl_synthase"/>
</dbReference>
<reference evidence="7" key="2">
    <citation type="submission" date="2019-10" db="EMBL/GenBank/DDBJ databases">
        <title>A de novo genome assembly of a pear dwarfing rootstock.</title>
        <authorList>
            <person name="Wang F."/>
            <person name="Wang J."/>
            <person name="Li S."/>
            <person name="Zhang Y."/>
            <person name="Fang M."/>
            <person name="Ma L."/>
            <person name="Zhao Y."/>
            <person name="Jiang S."/>
        </authorList>
    </citation>
    <scope>NUCLEOTIDE SEQUENCE [LARGE SCALE GENOMIC DNA]</scope>
</reference>
<dbReference type="EC" id="2.3.1.41" evidence="2"/>
<organism evidence="6 7">
    <name type="scientific">Pyrus ussuriensis x Pyrus communis</name>
    <dbReference type="NCBI Taxonomy" id="2448454"/>
    <lineage>
        <taxon>Eukaryota</taxon>
        <taxon>Viridiplantae</taxon>
        <taxon>Streptophyta</taxon>
        <taxon>Embryophyta</taxon>
        <taxon>Tracheophyta</taxon>
        <taxon>Spermatophyta</taxon>
        <taxon>Magnoliopsida</taxon>
        <taxon>eudicotyledons</taxon>
        <taxon>Gunneridae</taxon>
        <taxon>Pentapetalae</taxon>
        <taxon>rosids</taxon>
        <taxon>fabids</taxon>
        <taxon>Rosales</taxon>
        <taxon>Rosaceae</taxon>
        <taxon>Amygdaloideae</taxon>
        <taxon>Maleae</taxon>
        <taxon>Pyrus</taxon>
    </lineage>
</organism>
<dbReference type="SMART" id="SM00825">
    <property type="entry name" value="PKS_KS"/>
    <property type="match status" value="1"/>
</dbReference>
<keyword evidence="7" id="KW-1185">Reference proteome</keyword>
<feature type="domain" description="Ketosynthase family 3 (KS3)" evidence="5">
    <location>
        <begin position="175"/>
        <end position="550"/>
    </location>
</feature>
<dbReference type="GO" id="GO:0004315">
    <property type="term" value="F:3-oxoacyl-[acyl-carrier-protein] synthase activity"/>
    <property type="evidence" value="ECO:0007669"/>
    <property type="project" value="UniProtKB-EC"/>
</dbReference>
<evidence type="ECO:0000313" key="6">
    <source>
        <dbReference type="EMBL" id="KAB2602995.1"/>
    </source>
</evidence>
<dbReference type="CDD" id="cd00834">
    <property type="entry name" value="KAS_I_II"/>
    <property type="match status" value="1"/>
</dbReference>
<dbReference type="PROSITE" id="PS00606">
    <property type="entry name" value="KS3_1"/>
    <property type="match status" value="1"/>
</dbReference>
<name>A0A5N5FIN1_9ROSA</name>
<keyword evidence="3 4" id="KW-0808">Transferase</keyword>
<dbReference type="GO" id="GO:0009570">
    <property type="term" value="C:chloroplast stroma"/>
    <property type="evidence" value="ECO:0007669"/>
    <property type="project" value="TreeGrafter"/>
</dbReference>
<reference evidence="6 7" key="3">
    <citation type="submission" date="2019-11" db="EMBL/GenBank/DDBJ databases">
        <title>A de novo genome assembly of a pear dwarfing rootstock.</title>
        <authorList>
            <person name="Wang F."/>
            <person name="Wang J."/>
            <person name="Li S."/>
            <person name="Zhang Y."/>
            <person name="Fang M."/>
            <person name="Ma L."/>
            <person name="Zhao Y."/>
            <person name="Jiang S."/>
        </authorList>
    </citation>
    <scope>NUCLEOTIDE SEQUENCE [LARGE SCALE GENOMIC DNA]</scope>
    <source>
        <strain evidence="6">S2</strain>
        <tissue evidence="6">Leaf</tissue>
    </source>
</reference>
<protein>
    <recommendedName>
        <fullName evidence="2">beta-ketoacyl-[acyl-carrier-protein] synthase I</fullName>
        <ecNumber evidence="2">2.3.1.41</ecNumber>
    </recommendedName>
</protein>
<comment type="caution">
    <text evidence="6">The sequence shown here is derived from an EMBL/GenBank/DDBJ whole genome shotgun (WGS) entry which is preliminary data.</text>
</comment>
<dbReference type="PANTHER" id="PTHR11712:SF332">
    <property type="entry name" value="3-OXOACYL-[ACYL-CARRIER-PROTEIN] SYNTHASE II, CHLOROPLASTIC"/>
    <property type="match status" value="1"/>
</dbReference>
<dbReference type="OrthoDB" id="5334845at2759"/>
<dbReference type="GO" id="GO:0005739">
    <property type="term" value="C:mitochondrion"/>
    <property type="evidence" value="ECO:0007669"/>
    <property type="project" value="TreeGrafter"/>
</dbReference>
<evidence type="ECO:0000256" key="3">
    <source>
        <dbReference type="ARBA" id="ARBA00022679"/>
    </source>
</evidence>
<evidence type="ECO:0000313" key="7">
    <source>
        <dbReference type="Proteomes" id="UP000327157"/>
    </source>
</evidence>
<evidence type="ECO:0000256" key="2">
    <source>
        <dbReference type="ARBA" id="ARBA00013191"/>
    </source>
</evidence>
<dbReference type="Pfam" id="PF00109">
    <property type="entry name" value="ketoacyl-synt"/>
    <property type="match status" value="1"/>
</dbReference>
<dbReference type="InterPro" id="IPR014030">
    <property type="entry name" value="Ketoacyl_synth_N"/>
</dbReference>
<dbReference type="EMBL" id="SMOL01000695">
    <property type="protein sequence ID" value="KAB2602995.1"/>
    <property type="molecule type" value="Genomic_DNA"/>
</dbReference>
<dbReference type="Gene3D" id="3.40.47.10">
    <property type="match status" value="1"/>
</dbReference>
<dbReference type="Pfam" id="PF02801">
    <property type="entry name" value="Ketoacyl-synt_C"/>
    <property type="match status" value="1"/>
</dbReference>
<evidence type="ECO:0000256" key="4">
    <source>
        <dbReference type="RuleBase" id="RU003694"/>
    </source>
</evidence>
<comment type="similarity">
    <text evidence="1 4">Belongs to the thiolase-like superfamily. Beta-ketoacyl-ACP synthases family.</text>
</comment>
<sequence>MDILNDVYPYATTNTNQEGGDDGRPTMDSEAFKNYEKLLKNAKQELYPGCENFSMLTAIVELMHGKIKFRLSNKCFDYFLGVIKRMLPKDNCLPEDHKSAQKVLKGLGLGYEKIHACVNNCHPFFTVNPNGKKEFFNFISSVKFPDGYASNISRCVNVRGCKFSNMKSHDCHVILQRLLPVGIRHLLPLDVVKPIKIDQKGLYDIPELNQDDNDDNIADQQLSSLIKIGEETLRDTNVVQEPFEIFNDAIEALRVSYKKMNPFCVPFATTNMGYAMLAMDLGWMGPNYSISTACATSNFCILNSANHIIRGEADLMLCGGSDSVMIPIGIAPILCIFDFLLGGFVACRALSYIGCHNVNLCWNLNRDGFVMGEGAGALLLEELEHAKKRGATIYAEFLGGSFTCDAYHMTEPHPDGAGVILCIEKALEQSGVPREDVNYINAHATSTPAGDLKEYNALIHCFGQNPELRVNSTKSMIGHLLGASGAVEAVAAVQAIRTGWIHPNINLENPDEGMDTKLLVGPKKERLDVKVALSNSFGFGGHNSAVLFAPYK</sequence>
<dbReference type="Proteomes" id="UP000327157">
    <property type="component" value="Chromosome 10"/>
</dbReference>
<evidence type="ECO:0000259" key="5">
    <source>
        <dbReference type="PROSITE" id="PS52004"/>
    </source>
</evidence>
<dbReference type="InterPro" id="IPR018201">
    <property type="entry name" value="Ketoacyl_synth_AS"/>
</dbReference>
<dbReference type="AlphaFoldDB" id="A0A5N5FIN1"/>
<dbReference type="InterPro" id="IPR016039">
    <property type="entry name" value="Thiolase-like"/>
</dbReference>
<dbReference type="SUPFAM" id="SSF53901">
    <property type="entry name" value="Thiolase-like"/>
    <property type="match status" value="2"/>
</dbReference>